<dbReference type="AlphaFoldDB" id="A0A5D3AQD5"/>
<dbReference type="EMBL" id="NIDF01000107">
    <property type="protein sequence ID" value="TYJ52972.1"/>
    <property type="molecule type" value="Genomic_DNA"/>
</dbReference>
<comment type="caution">
    <text evidence="2">The sequence shown here is derived from an EMBL/GenBank/DDBJ whole genome shotgun (WGS) entry which is preliminary data.</text>
</comment>
<reference evidence="2 3" key="1">
    <citation type="submission" date="2017-05" db="EMBL/GenBank/DDBJ databases">
        <title>The Genome Sequence of Tsuchiyaea wingfieldii DSM 27421.</title>
        <authorList>
            <person name="Cuomo C."/>
            <person name="Passer A."/>
            <person name="Billmyre B."/>
            <person name="Heitman J."/>
        </authorList>
    </citation>
    <scope>NUCLEOTIDE SEQUENCE [LARGE SCALE GENOMIC DNA]</scope>
    <source>
        <strain evidence="2 3">DSM 27421</strain>
    </source>
</reference>
<sequence>MQTLAVATDPQIPSLQIFPHHLTSPSSKAESFAIMQSDPGKGKGTQLSFQVTALAGPPRLSILNPPPPRSCKRTEPAWVDALSGGFADPSDHHRDQHDAKRVECTDYLIDHGWAAHHFIVPGLSEDGKLVYQTLHSRRRARPFEIIDNEPPHPPWWDEQMRKSTEWFIKFRENGGLQPPTAEGEEKRITDQDGNLIRDDEQAQKVLSMWSSIIGPDFEDALDKNRSDYYREYNGGFRPHATIISKDDVSTALTSKLYHSSNRSDPATDTMISLNVRFPPDPENVIIRVKEGKRRDGNNGPTRGSSHVLIRTEYTPSFIPNTTSVLAYPANLEDLDKLSTEARTLCDGTDEEATAYMQLKIKNAGTAFDLFDQDQQRSETIADSIMPSRYVGYQASRLDCERRATARSKYIAASVCRMFDEQHMRNNTRSGSYIQPYVSASREYVWIQALETGWVEPRILHGPPRAIEEILDDTTQRLATLTGSGRREDGEAPPPSYGEVIELNAGFISNSSGVGSSSASAFPSERIDHPQPRGASKRMPFGYNDDNNILLGQPTAAASSSAGTRQTSRYGVSHLSLTGPETITNITRVGGGSRSPGGSRLRKRSRLLSFCGNSDESSNE</sequence>
<feature type="compositionally biased region" description="Polar residues" evidence="1">
    <location>
        <begin position="610"/>
        <end position="619"/>
    </location>
</feature>
<evidence type="ECO:0000256" key="1">
    <source>
        <dbReference type="SAM" id="MobiDB-lite"/>
    </source>
</evidence>
<keyword evidence="3" id="KW-1185">Reference proteome</keyword>
<accession>A0A5D3AQD5</accession>
<dbReference type="Proteomes" id="UP000322245">
    <property type="component" value="Unassembled WGS sequence"/>
</dbReference>
<feature type="compositionally biased region" description="Low complexity" evidence="1">
    <location>
        <begin position="513"/>
        <end position="523"/>
    </location>
</feature>
<protein>
    <submittedName>
        <fullName evidence="2">Uncharacterized protein</fullName>
    </submittedName>
</protein>
<name>A0A5D3AQD5_9TREE</name>
<proteinExistence type="predicted"/>
<feature type="compositionally biased region" description="Polar residues" evidence="1">
    <location>
        <begin position="555"/>
        <end position="586"/>
    </location>
</feature>
<evidence type="ECO:0000313" key="3">
    <source>
        <dbReference type="Proteomes" id="UP000322245"/>
    </source>
</evidence>
<feature type="region of interest" description="Disordered" evidence="1">
    <location>
        <begin position="513"/>
        <end position="619"/>
    </location>
</feature>
<evidence type="ECO:0000313" key="2">
    <source>
        <dbReference type="EMBL" id="TYJ52972.1"/>
    </source>
</evidence>
<gene>
    <name evidence="2" type="ORF">B9479_006393</name>
</gene>
<organism evidence="2 3">
    <name type="scientific">Cryptococcus floricola</name>
    <dbReference type="NCBI Taxonomy" id="2591691"/>
    <lineage>
        <taxon>Eukaryota</taxon>
        <taxon>Fungi</taxon>
        <taxon>Dikarya</taxon>
        <taxon>Basidiomycota</taxon>
        <taxon>Agaricomycotina</taxon>
        <taxon>Tremellomycetes</taxon>
        <taxon>Tremellales</taxon>
        <taxon>Cryptococcaceae</taxon>
        <taxon>Cryptococcus</taxon>
    </lineage>
</organism>